<reference evidence="1" key="1">
    <citation type="submission" date="2022-08" db="EMBL/GenBank/DDBJ databases">
        <authorList>
            <person name="Kallberg Y."/>
            <person name="Tangrot J."/>
            <person name="Rosling A."/>
        </authorList>
    </citation>
    <scope>NUCLEOTIDE SEQUENCE</scope>
    <source>
        <strain evidence="1">Wild A</strain>
    </source>
</reference>
<evidence type="ECO:0000313" key="1">
    <source>
        <dbReference type="EMBL" id="CAI2192866.1"/>
    </source>
</evidence>
<dbReference type="OrthoDB" id="2411341at2759"/>
<dbReference type="AlphaFoldDB" id="A0A9W4T525"/>
<sequence>RIGTELEKVNVETLRFNHPIYFGILDIKSEPFTKMPKSLCDVFKEPFKKYRLYHNDTIIDTFKEFIHNEESKINLDEDLRD</sequence>
<proteinExistence type="predicted"/>
<feature type="non-terminal residue" evidence="1">
    <location>
        <position position="1"/>
    </location>
</feature>
<protein>
    <submittedName>
        <fullName evidence="1">168_t:CDS:1</fullName>
    </submittedName>
</protein>
<comment type="caution">
    <text evidence="1">The sequence shown here is derived from an EMBL/GenBank/DDBJ whole genome shotgun (WGS) entry which is preliminary data.</text>
</comment>
<dbReference type="EMBL" id="CAMKVN010008810">
    <property type="protein sequence ID" value="CAI2192866.1"/>
    <property type="molecule type" value="Genomic_DNA"/>
</dbReference>
<keyword evidence="2" id="KW-1185">Reference proteome</keyword>
<evidence type="ECO:0000313" key="2">
    <source>
        <dbReference type="Proteomes" id="UP001153678"/>
    </source>
</evidence>
<feature type="non-terminal residue" evidence="1">
    <location>
        <position position="81"/>
    </location>
</feature>
<name>A0A9W4T525_9GLOM</name>
<accession>A0A9W4T525</accession>
<organism evidence="1 2">
    <name type="scientific">Funneliformis geosporum</name>
    <dbReference type="NCBI Taxonomy" id="1117311"/>
    <lineage>
        <taxon>Eukaryota</taxon>
        <taxon>Fungi</taxon>
        <taxon>Fungi incertae sedis</taxon>
        <taxon>Mucoromycota</taxon>
        <taxon>Glomeromycotina</taxon>
        <taxon>Glomeromycetes</taxon>
        <taxon>Glomerales</taxon>
        <taxon>Glomeraceae</taxon>
        <taxon>Funneliformis</taxon>
    </lineage>
</organism>
<dbReference type="Proteomes" id="UP001153678">
    <property type="component" value="Unassembled WGS sequence"/>
</dbReference>
<gene>
    <name evidence="1" type="ORF">FWILDA_LOCUS15791</name>
</gene>